<dbReference type="InterPro" id="IPR032675">
    <property type="entry name" value="LRR_dom_sf"/>
</dbReference>
<evidence type="ECO:0000313" key="1">
    <source>
        <dbReference type="EMBL" id="KAJ7634541.1"/>
    </source>
</evidence>
<gene>
    <name evidence="1" type="ORF">FB45DRAFT_829810</name>
</gene>
<dbReference type="Gene3D" id="3.80.10.10">
    <property type="entry name" value="Ribonuclease Inhibitor"/>
    <property type="match status" value="1"/>
</dbReference>
<protein>
    <recommendedName>
        <fullName evidence="3">F-box domain-containing protein</fullName>
    </recommendedName>
</protein>
<sequence length="501" mass="56079">MHPCLDVTEMVDLIFTGLKKYRPTLAALARTCRGFHEPALDVLWSEQDTLRHVLKCLPSSLWEEIPGKFGKTLLRITGTIEAKDWDRPLSFARRIQTLSLDFCDDNELFPNATVFEAISASFPQGYFCPNLRTLQWRPDPHALFPFIRLFHGDKLEAATVLVYALDASLPSDAIPRALKKLEFDCAGHYDFTCRTSSDIVMSLDRIEELCVPNLNRAAFKHLSRLGTLVSLELVYADIRFSGSLLNLTQSLSTLFPALRTLKLSNTSPEFILDLLSILPAHCQLESFHAGIQTFANHDLGAVYAALPTRLSPVALRKLHIVSDFRGRQSLAHPNEFAPLCLFQNLTHLRLEPPMALDVDDAMALDFARSWPNLISLVLNSGQPFKTTLGCLRGFAEHCQGLSHLGINFDASVVPSLLESRISQNSLTVLSVGQDSPVYDPQAVGRFLAVLFPGLRKISTSWLMWDLDSAEDEDDENDESGEESYSMRWREVEALLRMGSTT</sequence>
<keyword evidence="2" id="KW-1185">Reference proteome</keyword>
<name>A0AAD7BYN5_9AGAR</name>
<proteinExistence type="predicted"/>
<dbReference type="Proteomes" id="UP001221142">
    <property type="component" value="Unassembled WGS sequence"/>
</dbReference>
<evidence type="ECO:0008006" key="3">
    <source>
        <dbReference type="Google" id="ProtNLM"/>
    </source>
</evidence>
<comment type="caution">
    <text evidence="1">The sequence shown here is derived from an EMBL/GenBank/DDBJ whole genome shotgun (WGS) entry which is preliminary data.</text>
</comment>
<dbReference type="AlphaFoldDB" id="A0AAD7BYN5"/>
<accession>A0AAD7BYN5</accession>
<dbReference type="EMBL" id="JARKIF010000007">
    <property type="protein sequence ID" value="KAJ7634541.1"/>
    <property type="molecule type" value="Genomic_DNA"/>
</dbReference>
<reference evidence="1" key="1">
    <citation type="submission" date="2023-03" db="EMBL/GenBank/DDBJ databases">
        <title>Massive genome expansion in bonnet fungi (Mycena s.s.) driven by repeated elements and novel gene families across ecological guilds.</title>
        <authorList>
            <consortium name="Lawrence Berkeley National Laboratory"/>
            <person name="Harder C.B."/>
            <person name="Miyauchi S."/>
            <person name="Viragh M."/>
            <person name="Kuo A."/>
            <person name="Thoen E."/>
            <person name="Andreopoulos B."/>
            <person name="Lu D."/>
            <person name="Skrede I."/>
            <person name="Drula E."/>
            <person name="Henrissat B."/>
            <person name="Morin E."/>
            <person name="Kohler A."/>
            <person name="Barry K."/>
            <person name="LaButti K."/>
            <person name="Morin E."/>
            <person name="Salamov A."/>
            <person name="Lipzen A."/>
            <person name="Mereny Z."/>
            <person name="Hegedus B."/>
            <person name="Baldrian P."/>
            <person name="Stursova M."/>
            <person name="Weitz H."/>
            <person name="Taylor A."/>
            <person name="Grigoriev I.V."/>
            <person name="Nagy L.G."/>
            <person name="Martin F."/>
            <person name="Kauserud H."/>
        </authorList>
    </citation>
    <scope>NUCLEOTIDE SEQUENCE</scope>
    <source>
        <strain evidence="1">9284</strain>
    </source>
</reference>
<organism evidence="1 2">
    <name type="scientific">Roridomyces roridus</name>
    <dbReference type="NCBI Taxonomy" id="1738132"/>
    <lineage>
        <taxon>Eukaryota</taxon>
        <taxon>Fungi</taxon>
        <taxon>Dikarya</taxon>
        <taxon>Basidiomycota</taxon>
        <taxon>Agaricomycotina</taxon>
        <taxon>Agaricomycetes</taxon>
        <taxon>Agaricomycetidae</taxon>
        <taxon>Agaricales</taxon>
        <taxon>Marasmiineae</taxon>
        <taxon>Mycenaceae</taxon>
        <taxon>Roridomyces</taxon>
    </lineage>
</organism>
<dbReference type="SUPFAM" id="SSF52047">
    <property type="entry name" value="RNI-like"/>
    <property type="match status" value="1"/>
</dbReference>
<evidence type="ECO:0000313" key="2">
    <source>
        <dbReference type="Proteomes" id="UP001221142"/>
    </source>
</evidence>